<comment type="similarity">
    <text evidence="10 12">Belongs to the fluoride channel Fluc/FEX (TC 1.A.43) family.</text>
</comment>
<reference evidence="13 14" key="1">
    <citation type="submission" date="2015-03" db="EMBL/GenBank/DDBJ databases">
        <title>Genome Sequence of Kiloniella spongiae MEBiC09566, isolated from a marine sponge.</title>
        <authorList>
            <person name="Shao Z."/>
            <person name="Wang L."/>
            <person name="Li X."/>
        </authorList>
    </citation>
    <scope>NUCLEOTIDE SEQUENCE [LARGE SCALE GENOMIC DNA]</scope>
    <source>
        <strain evidence="13 14">MEBiC09566</strain>
    </source>
</reference>
<keyword evidence="5 12" id="KW-1133">Transmembrane helix</keyword>
<dbReference type="Pfam" id="PF02537">
    <property type="entry name" value="CRCB"/>
    <property type="match status" value="1"/>
</dbReference>
<comment type="subcellular location">
    <subcellularLocation>
        <location evidence="1 12">Cell membrane</location>
        <topology evidence="1 12">Multi-pass membrane protein</topology>
    </subcellularLocation>
</comment>
<feature type="transmembrane region" description="Helical" evidence="12">
    <location>
        <begin position="97"/>
        <end position="121"/>
    </location>
</feature>
<comment type="activity regulation">
    <text evidence="12">Na(+) is not transported, but it plays an essential structural role and its presence is essential for fluoride channel function.</text>
</comment>
<dbReference type="GO" id="GO:0140114">
    <property type="term" value="P:cellular detoxification of fluoride"/>
    <property type="evidence" value="ECO:0007669"/>
    <property type="project" value="UniProtKB-UniRule"/>
</dbReference>
<dbReference type="GO" id="GO:0062054">
    <property type="term" value="F:fluoride channel activity"/>
    <property type="evidence" value="ECO:0007669"/>
    <property type="project" value="UniProtKB-UniRule"/>
</dbReference>
<keyword evidence="12" id="KW-0479">Metal-binding</keyword>
<gene>
    <name evidence="12" type="primary">fluC</name>
    <name evidence="12" type="synonym">crcB</name>
    <name evidence="13" type="ORF">WH96_08760</name>
</gene>
<dbReference type="EMBL" id="LAQL01000005">
    <property type="protein sequence ID" value="KLN61228.1"/>
    <property type="molecule type" value="Genomic_DNA"/>
</dbReference>
<name>A0A0H2MFT8_9PROT</name>
<feature type="transmembrane region" description="Helical" evidence="12">
    <location>
        <begin position="33"/>
        <end position="55"/>
    </location>
</feature>
<comment type="catalytic activity">
    <reaction evidence="11">
        <text>fluoride(in) = fluoride(out)</text>
        <dbReference type="Rhea" id="RHEA:76159"/>
        <dbReference type="ChEBI" id="CHEBI:17051"/>
    </reaction>
    <physiologicalReaction direction="left-to-right" evidence="11">
        <dbReference type="Rhea" id="RHEA:76160"/>
    </physiologicalReaction>
</comment>
<dbReference type="PANTHER" id="PTHR28259:SF1">
    <property type="entry name" value="FLUORIDE EXPORT PROTEIN 1-RELATED"/>
    <property type="match status" value="1"/>
</dbReference>
<keyword evidence="9 12" id="KW-0407">Ion channel</keyword>
<evidence type="ECO:0000256" key="3">
    <source>
        <dbReference type="ARBA" id="ARBA00022519"/>
    </source>
</evidence>
<evidence type="ECO:0000313" key="14">
    <source>
        <dbReference type="Proteomes" id="UP000035444"/>
    </source>
</evidence>
<evidence type="ECO:0000256" key="7">
    <source>
        <dbReference type="ARBA" id="ARBA00023065"/>
    </source>
</evidence>
<dbReference type="GO" id="GO:0005886">
    <property type="term" value="C:plasma membrane"/>
    <property type="evidence" value="ECO:0007669"/>
    <property type="project" value="UniProtKB-SubCell"/>
</dbReference>
<feature type="binding site" evidence="12">
    <location>
        <position position="75"/>
    </location>
    <ligand>
        <name>Na(+)</name>
        <dbReference type="ChEBI" id="CHEBI:29101"/>
        <note>structural</note>
    </ligand>
</feature>
<comment type="function">
    <text evidence="12">Fluoride-specific ion channel. Important for reducing fluoride concentration in the cell, thus reducing its toxicity.</text>
</comment>
<evidence type="ECO:0000256" key="5">
    <source>
        <dbReference type="ARBA" id="ARBA00022989"/>
    </source>
</evidence>
<sequence>MKMLAAVALGGAIGAMGRYLVIIMMGSMVGTMIPVGTLTVNIVGSFAMGILVPLIGVGDLLSQELRAFLSVGLLGAFTTFSTFSMDVVVLFQRDAIGLAALYLSLSVFLSIAAFVAGYYLMRSFVV</sequence>
<dbReference type="STRING" id="1489064.WH96_08760"/>
<dbReference type="HAMAP" id="MF_00454">
    <property type="entry name" value="FluC"/>
    <property type="match status" value="1"/>
</dbReference>
<evidence type="ECO:0000256" key="4">
    <source>
        <dbReference type="ARBA" id="ARBA00022692"/>
    </source>
</evidence>
<organism evidence="13 14">
    <name type="scientific">Kiloniella spongiae</name>
    <dbReference type="NCBI Taxonomy" id="1489064"/>
    <lineage>
        <taxon>Bacteria</taxon>
        <taxon>Pseudomonadati</taxon>
        <taxon>Pseudomonadota</taxon>
        <taxon>Alphaproteobacteria</taxon>
        <taxon>Rhodospirillales</taxon>
        <taxon>Kiloniellaceae</taxon>
        <taxon>Kiloniella</taxon>
    </lineage>
</organism>
<evidence type="ECO:0000256" key="11">
    <source>
        <dbReference type="ARBA" id="ARBA00035585"/>
    </source>
</evidence>
<dbReference type="OrthoDB" id="9806299at2"/>
<dbReference type="RefSeq" id="WP_047763777.1">
    <property type="nucleotide sequence ID" value="NZ_LAQL01000005.1"/>
</dbReference>
<dbReference type="PANTHER" id="PTHR28259">
    <property type="entry name" value="FLUORIDE EXPORT PROTEIN 1-RELATED"/>
    <property type="match status" value="1"/>
</dbReference>
<evidence type="ECO:0000256" key="12">
    <source>
        <dbReference type="HAMAP-Rule" id="MF_00454"/>
    </source>
</evidence>
<dbReference type="Proteomes" id="UP000035444">
    <property type="component" value="Unassembled WGS sequence"/>
</dbReference>
<keyword evidence="2 12" id="KW-1003">Cell membrane</keyword>
<dbReference type="InterPro" id="IPR003691">
    <property type="entry name" value="FluC"/>
</dbReference>
<protein>
    <recommendedName>
        <fullName evidence="12">Fluoride-specific ion channel FluC</fullName>
    </recommendedName>
</protein>
<dbReference type="NCBIfam" id="TIGR00494">
    <property type="entry name" value="crcB"/>
    <property type="match status" value="1"/>
</dbReference>
<dbReference type="GO" id="GO:0046872">
    <property type="term" value="F:metal ion binding"/>
    <property type="evidence" value="ECO:0007669"/>
    <property type="project" value="UniProtKB-KW"/>
</dbReference>
<dbReference type="AlphaFoldDB" id="A0A0H2MFT8"/>
<comment type="caution">
    <text evidence="13">The sequence shown here is derived from an EMBL/GenBank/DDBJ whole genome shotgun (WGS) entry which is preliminary data.</text>
</comment>
<keyword evidence="12" id="KW-0813">Transport</keyword>
<evidence type="ECO:0000256" key="10">
    <source>
        <dbReference type="ARBA" id="ARBA00035120"/>
    </source>
</evidence>
<keyword evidence="14" id="KW-1185">Reference proteome</keyword>
<evidence type="ECO:0000256" key="2">
    <source>
        <dbReference type="ARBA" id="ARBA00022475"/>
    </source>
</evidence>
<keyword evidence="3" id="KW-0997">Cell inner membrane</keyword>
<evidence type="ECO:0000313" key="13">
    <source>
        <dbReference type="EMBL" id="KLN61228.1"/>
    </source>
</evidence>
<proteinExistence type="inferred from homology"/>
<feature type="transmembrane region" description="Helical" evidence="12">
    <location>
        <begin position="67"/>
        <end position="91"/>
    </location>
</feature>
<evidence type="ECO:0000256" key="9">
    <source>
        <dbReference type="ARBA" id="ARBA00023303"/>
    </source>
</evidence>
<keyword evidence="4 12" id="KW-0812">Transmembrane</keyword>
<feature type="binding site" evidence="12">
    <location>
        <position position="78"/>
    </location>
    <ligand>
        <name>Na(+)</name>
        <dbReference type="ChEBI" id="CHEBI:29101"/>
        <note>structural</note>
    </ligand>
</feature>
<accession>A0A0H2MFT8</accession>
<keyword evidence="8 12" id="KW-0472">Membrane</keyword>
<evidence type="ECO:0000256" key="8">
    <source>
        <dbReference type="ARBA" id="ARBA00023136"/>
    </source>
</evidence>
<evidence type="ECO:0000256" key="1">
    <source>
        <dbReference type="ARBA" id="ARBA00004651"/>
    </source>
</evidence>
<evidence type="ECO:0000256" key="6">
    <source>
        <dbReference type="ARBA" id="ARBA00023053"/>
    </source>
</evidence>
<keyword evidence="6 12" id="KW-0915">Sodium</keyword>
<keyword evidence="7 12" id="KW-0406">Ion transport</keyword>